<dbReference type="EMBL" id="BAAAZP010000170">
    <property type="protein sequence ID" value="GAA3702916.1"/>
    <property type="molecule type" value="Genomic_DNA"/>
</dbReference>
<feature type="transmembrane region" description="Helical" evidence="1">
    <location>
        <begin position="161"/>
        <end position="183"/>
    </location>
</feature>
<comment type="caution">
    <text evidence="2">The sequence shown here is derived from an EMBL/GenBank/DDBJ whole genome shotgun (WGS) entry which is preliminary data.</text>
</comment>
<feature type="transmembrane region" description="Helical" evidence="1">
    <location>
        <begin position="260"/>
        <end position="278"/>
    </location>
</feature>
<keyword evidence="1" id="KW-0472">Membrane</keyword>
<protein>
    <submittedName>
        <fullName evidence="2">Uncharacterized protein</fullName>
    </submittedName>
</protein>
<keyword evidence="1" id="KW-0812">Transmembrane</keyword>
<feature type="transmembrane region" description="Helical" evidence="1">
    <location>
        <begin position="72"/>
        <end position="93"/>
    </location>
</feature>
<evidence type="ECO:0000313" key="2">
    <source>
        <dbReference type="EMBL" id="GAA3702916.1"/>
    </source>
</evidence>
<feature type="transmembrane region" description="Helical" evidence="1">
    <location>
        <begin position="203"/>
        <end position="220"/>
    </location>
</feature>
<proteinExistence type="predicted"/>
<sequence>MTATESFPLFIIGRDTGPAGRIFRLLAGLAGLGLLAHRLTGATLGYIGLVVVFFLLLVAAYAAFWRLLADRFIARVSPWVTSALLLLPVMAYATDPGGSAFFNGIAGYLSTSLIVNAASGYGGVEAAAIPAVLWRRRYPTYSPFNTVDLLERAYRERSPGAASAVATVVSATISALVFAAYWLVPLLAYLPSVASFGEDLPGVAAAVLLVPAALFGYEALRRRSATARFDPVQGTAAGAALLLTPAFVVLSDQGGGPQGILWGLITLVGLIVGVVALVRRLVSGRVVGEKAEPSPSATPSAGGPSQ</sequence>
<dbReference type="InterPro" id="IPR045637">
    <property type="entry name" value="DUF6410"/>
</dbReference>
<evidence type="ECO:0000256" key="1">
    <source>
        <dbReference type="SAM" id="Phobius"/>
    </source>
</evidence>
<reference evidence="3" key="1">
    <citation type="journal article" date="2019" name="Int. J. Syst. Evol. Microbiol.">
        <title>The Global Catalogue of Microorganisms (GCM) 10K type strain sequencing project: providing services to taxonomists for standard genome sequencing and annotation.</title>
        <authorList>
            <consortium name="The Broad Institute Genomics Platform"/>
            <consortium name="The Broad Institute Genome Sequencing Center for Infectious Disease"/>
            <person name="Wu L."/>
            <person name="Ma J."/>
        </authorList>
    </citation>
    <scope>NUCLEOTIDE SEQUENCE [LARGE SCALE GENOMIC DNA]</scope>
    <source>
        <strain evidence="3">JCM 16904</strain>
    </source>
</reference>
<evidence type="ECO:0000313" key="3">
    <source>
        <dbReference type="Proteomes" id="UP001500902"/>
    </source>
</evidence>
<name>A0ABP7DDU2_9ACTN</name>
<organism evidence="2 3">
    <name type="scientific">Nonomuraea antimicrobica</name>
    <dbReference type="NCBI Taxonomy" id="561173"/>
    <lineage>
        <taxon>Bacteria</taxon>
        <taxon>Bacillati</taxon>
        <taxon>Actinomycetota</taxon>
        <taxon>Actinomycetes</taxon>
        <taxon>Streptosporangiales</taxon>
        <taxon>Streptosporangiaceae</taxon>
        <taxon>Nonomuraea</taxon>
    </lineage>
</organism>
<feature type="transmembrane region" description="Helical" evidence="1">
    <location>
        <begin position="113"/>
        <end position="134"/>
    </location>
</feature>
<feature type="transmembrane region" description="Helical" evidence="1">
    <location>
        <begin position="46"/>
        <end position="65"/>
    </location>
</feature>
<feature type="transmembrane region" description="Helical" evidence="1">
    <location>
        <begin position="232"/>
        <end position="248"/>
    </location>
</feature>
<dbReference type="RefSeq" id="WP_344890894.1">
    <property type="nucleotide sequence ID" value="NZ_BAAAZP010000170.1"/>
</dbReference>
<gene>
    <name evidence="2" type="ORF">GCM10022224_080900</name>
</gene>
<dbReference type="Pfam" id="PF19948">
    <property type="entry name" value="DUF6410"/>
    <property type="match status" value="1"/>
</dbReference>
<accession>A0ABP7DDU2</accession>
<dbReference type="Proteomes" id="UP001500902">
    <property type="component" value="Unassembled WGS sequence"/>
</dbReference>
<keyword evidence="3" id="KW-1185">Reference proteome</keyword>
<keyword evidence="1" id="KW-1133">Transmembrane helix</keyword>